<dbReference type="SUPFAM" id="SSF51735">
    <property type="entry name" value="NAD(P)-binding Rossmann-fold domains"/>
    <property type="match status" value="1"/>
</dbReference>
<evidence type="ECO:0000256" key="2">
    <source>
        <dbReference type="ARBA" id="ARBA00023002"/>
    </source>
</evidence>
<dbReference type="Proteomes" id="UP000249340">
    <property type="component" value="Chromosome"/>
</dbReference>
<keyword evidence="3" id="KW-0520">NAD</keyword>
<evidence type="ECO:0000259" key="7">
    <source>
        <dbReference type="Pfam" id="PF02826"/>
    </source>
</evidence>
<proteinExistence type="inferred from homology"/>
<accession>A0A345T6T6</accession>
<keyword evidence="9" id="KW-1185">Reference proteome</keyword>
<dbReference type="InterPro" id="IPR029753">
    <property type="entry name" value="D-isomer_DH_CS"/>
</dbReference>
<evidence type="ECO:0000256" key="1">
    <source>
        <dbReference type="ARBA" id="ARBA00005854"/>
    </source>
</evidence>
<evidence type="ECO:0000259" key="6">
    <source>
        <dbReference type="Pfam" id="PF00389"/>
    </source>
</evidence>
<evidence type="ECO:0000313" key="9">
    <source>
        <dbReference type="Proteomes" id="UP000249340"/>
    </source>
</evidence>
<dbReference type="GO" id="GO:0016616">
    <property type="term" value="F:oxidoreductase activity, acting on the CH-OH group of donors, NAD or NADP as acceptor"/>
    <property type="evidence" value="ECO:0007669"/>
    <property type="project" value="InterPro"/>
</dbReference>
<dbReference type="GO" id="GO:0003714">
    <property type="term" value="F:transcription corepressor activity"/>
    <property type="evidence" value="ECO:0007669"/>
    <property type="project" value="InterPro"/>
</dbReference>
<feature type="domain" description="D-isomer specific 2-hydroxyacid dehydrogenase NAD-binding" evidence="7">
    <location>
        <begin position="219"/>
        <end position="308"/>
    </location>
</feature>
<reference evidence="9" key="1">
    <citation type="submission" date="2018-07" db="EMBL/GenBank/DDBJ databases">
        <title>Streptacidiphilus bronchialis DSM 106435 chromosome.</title>
        <authorList>
            <person name="Batra D."/>
            <person name="Gulvik C.A."/>
        </authorList>
    </citation>
    <scope>NUCLEOTIDE SEQUENCE [LARGE SCALE GENOMIC DNA]</scope>
    <source>
        <strain evidence="9">DSM 106435</strain>
    </source>
</reference>
<dbReference type="InterPro" id="IPR006139">
    <property type="entry name" value="D-isomer_2_OHA_DH_cat_dom"/>
</dbReference>
<dbReference type="GO" id="GO:0051287">
    <property type="term" value="F:NAD binding"/>
    <property type="evidence" value="ECO:0007669"/>
    <property type="project" value="InterPro"/>
</dbReference>
<sequence>MERRTDQDRLHHALRAPGQVQPAAPDRGAGRRPLPGVAAVTPAPARRRVLVTDVVWPDLSVERSVLEPAGFDVALAPAADEQTLVAGAADADAILVCFAAVTEQVIRTSPRLRVVARLGTGLDNIDTAVCADLGIAVTRVPDYCVDEVATHSLALALALWRRLPQYDAQLRAGEWGTRPRTLPLRRLAGARVAVLGRGRIGREVGRRWVALGLDVTDDVRNADIVSLHLPLTEQTRGSIDAATLATLRPGAVLVNTGRGPVLDLDAVLAALDSGQLSGAAMDVFDAEPLAADSVLRGRDDVILTPHIAFYSEEALVELRRRAAQSVVDHFAAAGRPQ</sequence>
<dbReference type="KEGG" id="stri:C7M71_026900"/>
<dbReference type="Pfam" id="PF02826">
    <property type="entry name" value="2-Hacid_dh_C"/>
    <property type="match status" value="2"/>
</dbReference>
<dbReference type="Gene3D" id="3.40.50.720">
    <property type="entry name" value="NAD(P)-binding Rossmann-like Domain"/>
    <property type="match status" value="4"/>
</dbReference>
<dbReference type="PANTHER" id="PTHR43761">
    <property type="entry name" value="D-ISOMER SPECIFIC 2-HYDROXYACID DEHYDROGENASE FAMILY PROTEIN (AFU_ORTHOLOGUE AFUA_1G13630)"/>
    <property type="match status" value="1"/>
</dbReference>
<organism evidence="8 9">
    <name type="scientific">Peterkaempfera bronchialis</name>
    <dbReference type="NCBI Taxonomy" id="2126346"/>
    <lineage>
        <taxon>Bacteria</taxon>
        <taxon>Bacillati</taxon>
        <taxon>Actinomycetota</taxon>
        <taxon>Actinomycetes</taxon>
        <taxon>Kitasatosporales</taxon>
        <taxon>Streptomycetaceae</taxon>
        <taxon>Peterkaempfera</taxon>
    </lineage>
</organism>
<keyword evidence="2 4" id="KW-0560">Oxidoreductase</keyword>
<comment type="similarity">
    <text evidence="1 4">Belongs to the D-isomer specific 2-hydroxyacid dehydrogenase family.</text>
</comment>
<dbReference type="InterPro" id="IPR036291">
    <property type="entry name" value="NAD(P)-bd_dom_sf"/>
</dbReference>
<feature type="region of interest" description="Disordered" evidence="5">
    <location>
        <begin position="1"/>
        <end position="37"/>
    </location>
</feature>
<feature type="domain" description="D-isomer specific 2-hydroxyacid dehydrogenase NAD-binding" evidence="7">
    <location>
        <begin position="153"/>
        <end position="215"/>
    </location>
</feature>
<dbReference type="OrthoDB" id="117809at2"/>
<dbReference type="PROSITE" id="PS00671">
    <property type="entry name" value="D_2_HYDROXYACID_DH_3"/>
    <property type="match status" value="1"/>
</dbReference>
<dbReference type="CDD" id="cd05299">
    <property type="entry name" value="CtBP_dh"/>
    <property type="match status" value="1"/>
</dbReference>
<dbReference type="Pfam" id="PF00389">
    <property type="entry name" value="2-Hacid_dh"/>
    <property type="match status" value="1"/>
</dbReference>
<evidence type="ECO:0000313" key="8">
    <source>
        <dbReference type="EMBL" id="AXI81691.1"/>
    </source>
</evidence>
<dbReference type="AlphaFoldDB" id="A0A345T6T6"/>
<gene>
    <name evidence="8" type="ORF">C7M71_026900</name>
</gene>
<evidence type="ECO:0000256" key="5">
    <source>
        <dbReference type="SAM" id="MobiDB-lite"/>
    </source>
</evidence>
<evidence type="ECO:0000256" key="4">
    <source>
        <dbReference type="RuleBase" id="RU003719"/>
    </source>
</evidence>
<protein>
    <submittedName>
        <fullName evidence="8">C-terminal binding protein</fullName>
    </submittedName>
</protein>
<name>A0A345T6T6_9ACTN</name>
<dbReference type="InterPro" id="IPR043322">
    <property type="entry name" value="CtBP"/>
</dbReference>
<dbReference type="PANTHER" id="PTHR43761:SF1">
    <property type="entry name" value="D-ISOMER SPECIFIC 2-HYDROXYACID DEHYDROGENASE CATALYTIC DOMAIN-CONTAINING PROTEIN-RELATED"/>
    <property type="match status" value="1"/>
</dbReference>
<dbReference type="InterPro" id="IPR006140">
    <property type="entry name" value="D-isomer_DH_NAD-bd"/>
</dbReference>
<dbReference type="InterPro" id="IPR050418">
    <property type="entry name" value="D-iso_2-hydroxyacid_DH_PdxB"/>
</dbReference>
<dbReference type="SUPFAM" id="SSF52283">
    <property type="entry name" value="Formate/glycerate dehydrogenase catalytic domain-like"/>
    <property type="match status" value="1"/>
</dbReference>
<feature type="domain" description="D-isomer specific 2-hydroxyacid dehydrogenase catalytic" evidence="6">
    <location>
        <begin position="60"/>
        <end position="331"/>
    </location>
</feature>
<dbReference type="EMBL" id="CP031264">
    <property type="protein sequence ID" value="AXI81691.1"/>
    <property type="molecule type" value="Genomic_DNA"/>
</dbReference>
<evidence type="ECO:0000256" key="3">
    <source>
        <dbReference type="ARBA" id="ARBA00023027"/>
    </source>
</evidence>
<feature type="compositionally biased region" description="Basic and acidic residues" evidence="5">
    <location>
        <begin position="1"/>
        <end position="11"/>
    </location>
</feature>